<dbReference type="CDD" id="cd02883">
    <property type="entry name" value="NUDIX_Hydrolase"/>
    <property type="match status" value="1"/>
</dbReference>
<gene>
    <name evidence="6" type="ORF">IHE70_01500</name>
</gene>
<proteinExistence type="inferred from homology"/>
<dbReference type="Gene3D" id="3.90.79.10">
    <property type="entry name" value="Nucleoside Triphosphate Pyrophosphohydrolase"/>
    <property type="match status" value="1"/>
</dbReference>
<dbReference type="GO" id="GO:0016787">
    <property type="term" value="F:hydrolase activity"/>
    <property type="evidence" value="ECO:0007669"/>
    <property type="project" value="UniProtKB-KW"/>
</dbReference>
<name>A0A927KY95_9ACTN</name>
<comment type="similarity">
    <text evidence="2 4">Belongs to the Nudix hydrolase family.</text>
</comment>
<dbReference type="InterPro" id="IPR020084">
    <property type="entry name" value="NUDIX_hydrolase_CS"/>
</dbReference>
<dbReference type="Pfam" id="PF00293">
    <property type="entry name" value="NUDIX"/>
    <property type="match status" value="1"/>
</dbReference>
<dbReference type="InterPro" id="IPR015797">
    <property type="entry name" value="NUDIX_hydrolase-like_dom_sf"/>
</dbReference>
<organism evidence="6 7">
    <name type="scientific">Streptomyces caniscabiei</name>
    <dbReference type="NCBI Taxonomy" id="2746961"/>
    <lineage>
        <taxon>Bacteria</taxon>
        <taxon>Bacillati</taxon>
        <taxon>Actinomycetota</taxon>
        <taxon>Actinomycetes</taxon>
        <taxon>Kitasatosporales</taxon>
        <taxon>Streptomycetaceae</taxon>
        <taxon>Streptomyces</taxon>
    </lineage>
</organism>
<comment type="cofactor">
    <cofactor evidence="1">
        <name>Mg(2+)</name>
        <dbReference type="ChEBI" id="CHEBI:18420"/>
    </cofactor>
</comment>
<evidence type="ECO:0000256" key="4">
    <source>
        <dbReference type="RuleBase" id="RU003476"/>
    </source>
</evidence>
<feature type="domain" description="Nudix hydrolase" evidence="5">
    <location>
        <begin position="7"/>
        <end position="132"/>
    </location>
</feature>
<dbReference type="InterPro" id="IPR020476">
    <property type="entry name" value="Nudix_hydrolase"/>
</dbReference>
<evidence type="ECO:0000256" key="3">
    <source>
        <dbReference type="ARBA" id="ARBA00022801"/>
    </source>
</evidence>
<dbReference type="Proteomes" id="UP000661025">
    <property type="component" value="Unassembled WGS sequence"/>
</dbReference>
<dbReference type="PRINTS" id="PR00502">
    <property type="entry name" value="NUDIXFAMILY"/>
</dbReference>
<dbReference type="SUPFAM" id="SSF55811">
    <property type="entry name" value="Nudix"/>
    <property type="match status" value="1"/>
</dbReference>
<evidence type="ECO:0000256" key="2">
    <source>
        <dbReference type="ARBA" id="ARBA00005582"/>
    </source>
</evidence>
<evidence type="ECO:0000259" key="5">
    <source>
        <dbReference type="PROSITE" id="PS51462"/>
    </source>
</evidence>
<dbReference type="InterPro" id="IPR000086">
    <property type="entry name" value="NUDIX_hydrolase_dom"/>
</dbReference>
<dbReference type="RefSeq" id="WP_192358984.1">
    <property type="nucleotide sequence ID" value="NZ_CP119182.1"/>
</dbReference>
<sequence>MTTETKTEKPGISAAIIVDQGRVLMVRRRVKEGELSWQFPAGAIEPGEAAEAAAVRETIEETGLVVTASHLIGERIHPKTQRLMSYTACKVIQGEAHVADEDELDAVAWVSLDEIPEKVPYGLFEPVQEYLDAVLPEGTGTAQ</sequence>
<evidence type="ECO:0000313" key="6">
    <source>
        <dbReference type="EMBL" id="MBD9721939.1"/>
    </source>
</evidence>
<dbReference type="PROSITE" id="PS51462">
    <property type="entry name" value="NUDIX"/>
    <property type="match status" value="1"/>
</dbReference>
<keyword evidence="3 4" id="KW-0378">Hydrolase</keyword>
<dbReference type="AlphaFoldDB" id="A0A927KY95"/>
<evidence type="ECO:0000256" key="1">
    <source>
        <dbReference type="ARBA" id="ARBA00001946"/>
    </source>
</evidence>
<evidence type="ECO:0000313" key="7">
    <source>
        <dbReference type="Proteomes" id="UP000661025"/>
    </source>
</evidence>
<reference evidence="6" key="1">
    <citation type="submission" date="2020-09" db="EMBL/GenBank/DDBJ databases">
        <title>Streptomyces canutascabiei sp. nov., which causes potato common scab and is distributed across the world.</title>
        <authorList>
            <person name="Nguyen H.P."/>
            <person name="Weisberg A.J."/>
            <person name="Chang J.H."/>
            <person name="Clarke C.R."/>
        </authorList>
    </citation>
    <scope>NUCLEOTIDE SEQUENCE</scope>
    <source>
        <strain evidence="6">ID-01-6.2a</strain>
    </source>
</reference>
<dbReference type="PANTHER" id="PTHR43046">
    <property type="entry name" value="GDP-MANNOSE MANNOSYL HYDROLASE"/>
    <property type="match status" value="1"/>
</dbReference>
<comment type="caution">
    <text evidence="6">The sequence shown here is derived from an EMBL/GenBank/DDBJ whole genome shotgun (WGS) entry which is preliminary data.</text>
</comment>
<accession>A0A927KY95</accession>
<dbReference type="PROSITE" id="PS00893">
    <property type="entry name" value="NUDIX_BOX"/>
    <property type="match status" value="1"/>
</dbReference>
<dbReference type="EMBL" id="JACYXT010000001">
    <property type="protein sequence ID" value="MBD9721939.1"/>
    <property type="molecule type" value="Genomic_DNA"/>
</dbReference>
<dbReference type="PANTHER" id="PTHR43046:SF14">
    <property type="entry name" value="MUTT_NUDIX FAMILY PROTEIN"/>
    <property type="match status" value="1"/>
</dbReference>
<dbReference type="GeneID" id="79929249"/>
<protein>
    <submittedName>
        <fullName evidence="6">NUDIX hydrolase</fullName>
    </submittedName>
</protein>